<dbReference type="KEGG" id="poz:I0K15_09305"/>
<dbReference type="InterPro" id="IPR010611">
    <property type="entry name" value="3D_dom"/>
</dbReference>
<dbReference type="InterPro" id="IPR036908">
    <property type="entry name" value="RlpA-like_sf"/>
</dbReference>
<dbReference type="PIRSF" id="PIRSF019422">
    <property type="entry name" value="MltA"/>
    <property type="match status" value="1"/>
</dbReference>
<dbReference type="RefSeq" id="WP_196105160.1">
    <property type="nucleotide sequence ID" value="NZ_CP064942.1"/>
</dbReference>
<evidence type="ECO:0000256" key="6">
    <source>
        <dbReference type="SAM" id="SignalP"/>
    </source>
</evidence>
<dbReference type="InterPro" id="IPR005300">
    <property type="entry name" value="MltA_B"/>
</dbReference>
<dbReference type="EC" id="4.2.2.n1" evidence="2"/>
<evidence type="ECO:0000256" key="4">
    <source>
        <dbReference type="ARBA" id="ARBA00023316"/>
    </source>
</evidence>
<dbReference type="PANTHER" id="PTHR30124:SF0">
    <property type="entry name" value="MEMBRANE-BOUND LYTIC MUREIN TRANSGLYCOSYLASE A"/>
    <property type="match status" value="1"/>
</dbReference>
<evidence type="ECO:0000256" key="5">
    <source>
        <dbReference type="ARBA" id="ARBA00030918"/>
    </source>
</evidence>
<dbReference type="CDD" id="cd14668">
    <property type="entry name" value="mlta_B"/>
    <property type="match status" value="1"/>
</dbReference>
<dbReference type="AlphaFoldDB" id="A0A7S9QEB6"/>
<keyword evidence="3" id="KW-0456">Lyase</keyword>
<evidence type="ECO:0000256" key="1">
    <source>
        <dbReference type="ARBA" id="ARBA00001420"/>
    </source>
</evidence>
<feature type="signal peptide" evidence="6">
    <location>
        <begin position="1"/>
        <end position="22"/>
    </location>
</feature>
<dbReference type="GO" id="GO:0008933">
    <property type="term" value="F:peptidoglycan lytic transglycosylase activity"/>
    <property type="evidence" value="ECO:0007669"/>
    <property type="project" value="TreeGrafter"/>
</dbReference>
<protein>
    <recommendedName>
        <fullName evidence="2">peptidoglycan lytic exotransglycosylase</fullName>
        <ecNumber evidence="2">4.2.2.n1</ecNumber>
    </recommendedName>
    <alternativeName>
        <fullName evidence="5">Murein hydrolase A</fullName>
    </alternativeName>
</protein>
<dbReference type="GO" id="GO:0009254">
    <property type="term" value="P:peptidoglycan turnover"/>
    <property type="evidence" value="ECO:0007669"/>
    <property type="project" value="InterPro"/>
</dbReference>
<gene>
    <name evidence="8" type="ORF">I0K15_09305</name>
</gene>
<evidence type="ECO:0000313" key="8">
    <source>
        <dbReference type="EMBL" id="QPH55898.1"/>
    </source>
</evidence>
<dbReference type="Gene3D" id="2.40.40.10">
    <property type="entry name" value="RlpA-like domain"/>
    <property type="match status" value="1"/>
</dbReference>
<reference evidence="8 9" key="1">
    <citation type="submission" date="2020-11" db="EMBL/GenBank/DDBJ databases">
        <title>Description of Pontivivens ytuae sp. nov. isolated from deep sea sediment of Mariana Trench.</title>
        <authorList>
            <person name="Wang Z."/>
            <person name="Sun Q.-L."/>
            <person name="Xu X.-D."/>
            <person name="Tang Y.-Z."/>
            <person name="Zhang J."/>
        </authorList>
    </citation>
    <scope>NUCLEOTIDE SEQUENCE [LARGE SCALE GENOMIC DNA]</scope>
    <source>
        <strain evidence="8 9">MT2928</strain>
    </source>
</reference>
<keyword evidence="9" id="KW-1185">Reference proteome</keyword>
<dbReference type="GO" id="GO:0009253">
    <property type="term" value="P:peptidoglycan catabolic process"/>
    <property type="evidence" value="ECO:0007669"/>
    <property type="project" value="TreeGrafter"/>
</dbReference>
<dbReference type="GO" id="GO:0019867">
    <property type="term" value="C:outer membrane"/>
    <property type="evidence" value="ECO:0007669"/>
    <property type="project" value="InterPro"/>
</dbReference>
<organism evidence="8 9">
    <name type="scientific">Pontivivens ytuae</name>
    <dbReference type="NCBI Taxonomy" id="2789856"/>
    <lineage>
        <taxon>Bacteria</taxon>
        <taxon>Pseudomonadati</taxon>
        <taxon>Pseudomonadota</taxon>
        <taxon>Alphaproteobacteria</taxon>
        <taxon>Rhodobacterales</taxon>
        <taxon>Paracoccaceae</taxon>
        <taxon>Pontivivens</taxon>
    </lineage>
</organism>
<dbReference type="GO" id="GO:0004553">
    <property type="term" value="F:hydrolase activity, hydrolyzing O-glycosyl compounds"/>
    <property type="evidence" value="ECO:0007669"/>
    <property type="project" value="InterPro"/>
</dbReference>
<evidence type="ECO:0000313" key="9">
    <source>
        <dbReference type="Proteomes" id="UP000594800"/>
    </source>
</evidence>
<evidence type="ECO:0000259" key="7">
    <source>
        <dbReference type="SMART" id="SM00925"/>
    </source>
</evidence>
<keyword evidence="6" id="KW-0732">Signal</keyword>
<dbReference type="SMART" id="SM00925">
    <property type="entry name" value="MltA"/>
    <property type="match status" value="1"/>
</dbReference>
<evidence type="ECO:0000256" key="3">
    <source>
        <dbReference type="ARBA" id="ARBA00023239"/>
    </source>
</evidence>
<dbReference type="Gene3D" id="2.40.240.50">
    <property type="entry name" value="Barwin-like endoglucanases"/>
    <property type="match status" value="1"/>
</dbReference>
<dbReference type="InterPro" id="IPR026044">
    <property type="entry name" value="MltA"/>
</dbReference>
<comment type="catalytic activity">
    <reaction evidence="1">
        <text>Exolytic cleavage of the (1-&gt;4)-beta-glycosidic linkage between N-acetylmuramic acid (MurNAc) and N-acetylglucosamine (GlcNAc) residues in peptidoglycan, from either the reducing or the non-reducing ends of the peptidoglycan chains, with concomitant formation of a 1,6-anhydrobond in the MurNAc residue.</text>
        <dbReference type="EC" id="4.2.2.n1"/>
    </reaction>
</comment>
<dbReference type="GO" id="GO:0071555">
    <property type="term" value="P:cell wall organization"/>
    <property type="evidence" value="ECO:0007669"/>
    <property type="project" value="UniProtKB-KW"/>
</dbReference>
<evidence type="ECO:0000256" key="2">
    <source>
        <dbReference type="ARBA" id="ARBA00012587"/>
    </source>
</evidence>
<dbReference type="CDD" id="cd14485">
    <property type="entry name" value="mltA_like_LT_A"/>
    <property type="match status" value="1"/>
</dbReference>
<accession>A0A7S9QEB6</accession>
<dbReference type="EMBL" id="CP064942">
    <property type="protein sequence ID" value="QPH55898.1"/>
    <property type="molecule type" value="Genomic_DNA"/>
</dbReference>
<dbReference type="Proteomes" id="UP000594800">
    <property type="component" value="Chromosome"/>
</dbReference>
<feature type="domain" description="Lytic transglycosylase MltA" evidence="7">
    <location>
        <begin position="108"/>
        <end position="243"/>
    </location>
</feature>
<sequence>MLHRRVVLAAVAALSLALPALGQTSMQPLSYDALDGWAQDDHAAALRTFSRSCASTATGDRISAEEWAALCRAAESATDARAFFEAAFTPVLVTDGNDPLFTGYYEPELPASRFRTERFRFPLYKRPPEIEGRNSPWLTREEIERGGLSGRGLELAWLEDPVEAFFLHVQGSGRLSLADGSTMRVGYAGRNGHPYRSVGRYMGEAGLLPSHNLSAAAIQTWVRENGQRGLDVLNVNPSYIFFHEVEGLSPDDGPVGAMSLPVTARRSIAVDRDAVPLGLPVWVETETANGPFKRLMVAQDVGAAVKGAQRADIFFGSGEAAFAVASRQRAGGRMVVLMPRAALAGR</sequence>
<dbReference type="Pfam" id="PF06725">
    <property type="entry name" value="3D"/>
    <property type="match status" value="1"/>
</dbReference>
<proteinExistence type="predicted"/>
<keyword evidence="4" id="KW-0961">Cell wall biogenesis/degradation</keyword>
<dbReference type="PANTHER" id="PTHR30124">
    <property type="entry name" value="MEMBRANE-BOUND LYTIC MUREIN TRANSGLYCOSYLASE A"/>
    <property type="match status" value="1"/>
</dbReference>
<name>A0A7S9QEB6_9RHOB</name>
<feature type="chain" id="PRO_5032400328" description="peptidoglycan lytic exotransglycosylase" evidence="6">
    <location>
        <begin position="23"/>
        <end position="346"/>
    </location>
</feature>
<dbReference type="SUPFAM" id="SSF50685">
    <property type="entry name" value="Barwin-like endoglucanases"/>
    <property type="match status" value="1"/>
</dbReference>
<dbReference type="Pfam" id="PF03562">
    <property type="entry name" value="MltA"/>
    <property type="match status" value="1"/>
</dbReference>